<comment type="caution">
    <text evidence="2">The sequence shown here is derived from an EMBL/GenBank/DDBJ whole genome shotgun (WGS) entry which is preliminary data.</text>
</comment>
<proteinExistence type="predicted"/>
<feature type="chain" id="PRO_5043992626" evidence="1">
    <location>
        <begin position="36"/>
        <end position="311"/>
    </location>
</feature>
<name>A0AAW7X309_9GAMM</name>
<dbReference type="EMBL" id="JAUOPB010000003">
    <property type="protein sequence ID" value="MDO6421885.1"/>
    <property type="molecule type" value="Genomic_DNA"/>
</dbReference>
<evidence type="ECO:0000313" key="2">
    <source>
        <dbReference type="EMBL" id="MDO6421885.1"/>
    </source>
</evidence>
<organism evidence="2 3">
    <name type="scientific">Saccharophagus degradans</name>
    <dbReference type="NCBI Taxonomy" id="86304"/>
    <lineage>
        <taxon>Bacteria</taxon>
        <taxon>Pseudomonadati</taxon>
        <taxon>Pseudomonadota</taxon>
        <taxon>Gammaproteobacteria</taxon>
        <taxon>Cellvibrionales</taxon>
        <taxon>Cellvibrionaceae</taxon>
        <taxon>Saccharophagus</taxon>
    </lineage>
</organism>
<reference evidence="2" key="1">
    <citation type="submission" date="2023-07" db="EMBL/GenBank/DDBJ databases">
        <title>Genome content predicts the carbon catabolic preferences of heterotrophic bacteria.</title>
        <authorList>
            <person name="Gralka M."/>
        </authorList>
    </citation>
    <scope>NUCLEOTIDE SEQUENCE</scope>
    <source>
        <strain evidence="2">I3M17_2</strain>
    </source>
</reference>
<dbReference type="Gene3D" id="3.40.190.10">
    <property type="entry name" value="Periplasmic binding protein-like II"/>
    <property type="match status" value="2"/>
</dbReference>
<evidence type="ECO:0000256" key="1">
    <source>
        <dbReference type="SAM" id="SignalP"/>
    </source>
</evidence>
<dbReference type="RefSeq" id="WP_303491589.1">
    <property type="nucleotide sequence ID" value="NZ_JAUOPB010000003.1"/>
</dbReference>
<gene>
    <name evidence="2" type="ORF">Q4521_05325</name>
</gene>
<dbReference type="AlphaFoldDB" id="A0AAW7X309"/>
<dbReference type="SUPFAM" id="SSF53850">
    <property type="entry name" value="Periplasmic binding protein-like II"/>
    <property type="match status" value="1"/>
</dbReference>
<feature type="signal peptide" evidence="1">
    <location>
        <begin position="1"/>
        <end position="35"/>
    </location>
</feature>
<accession>A0AAW7X309</accession>
<dbReference type="Proteomes" id="UP001169760">
    <property type="component" value="Unassembled WGS sequence"/>
</dbReference>
<evidence type="ECO:0000313" key="3">
    <source>
        <dbReference type="Proteomes" id="UP001169760"/>
    </source>
</evidence>
<keyword evidence="1" id="KW-0732">Signal</keyword>
<protein>
    <submittedName>
        <fullName evidence="2">Diguanylate cyclase</fullName>
    </submittedName>
</protein>
<sequence length="311" mass="34951">MEISPQNHINTTHTLPFKCWWWLLLCTLYSPISFAAEPPKPTINIVRHCGSVDAEANVYVDNIVALALSYAHANYTIEKHGAGCSHPREVTLLEQGKTDFFWAGTTNDLEKRLIPIRVPIYKGMLGYRLLLIRAGDQARFSAVNSLEDLRAFSLGQGETWSDTPILKHAGFKVITSSDPKNLAYMLNSKRFDAYPRGMMEPWQELVAWSDIDLAIEQELVIIYPMPAYIFVSPLKKELAAAIESGLEKAIADGSFDKLFHSDVRVKTGIANTKLSERRKIYLTNPDLPTATPLNNPALWLNAYDTDSKPKQ</sequence>